<dbReference type="Pfam" id="PF00753">
    <property type="entry name" value="Lactamase_B"/>
    <property type="match status" value="1"/>
</dbReference>
<dbReference type="SMART" id="SM00849">
    <property type="entry name" value="Lactamase_B"/>
    <property type="match status" value="1"/>
</dbReference>
<gene>
    <name evidence="3" type="ORF">J6TS1_39510</name>
</gene>
<dbReference type="PANTHER" id="PTHR42951:SF9">
    <property type="entry name" value="METAL-DEPENDENT HYDROLASE"/>
    <property type="match status" value="1"/>
</dbReference>
<evidence type="ECO:0000256" key="1">
    <source>
        <dbReference type="SAM" id="MobiDB-lite"/>
    </source>
</evidence>
<dbReference type="PANTHER" id="PTHR42951">
    <property type="entry name" value="METALLO-BETA-LACTAMASE DOMAIN-CONTAINING"/>
    <property type="match status" value="1"/>
</dbReference>
<dbReference type="Gene3D" id="3.60.15.10">
    <property type="entry name" value="Ribonuclease Z/Hydroxyacylglutathione hydrolase-like"/>
    <property type="match status" value="1"/>
</dbReference>
<dbReference type="InterPro" id="IPR001279">
    <property type="entry name" value="Metallo-B-lactamas"/>
</dbReference>
<reference evidence="3 4" key="1">
    <citation type="submission" date="2021-03" db="EMBL/GenBank/DDBJ databases">
        <title>Antimicrobial resistance genes in bacteria isolated from Japanese honey, and their potential for conferring macrolide and lincosamide resistance in the American foulbrood pathogen Paenibacillus larvae.</title>
        <authorList>
            <person name="Okamoto M."/>
            <person name="Kumagai M."/>
            <person name="Kanamori H."/>
            <person name="Takamatsu D."/>
        </authorList>
    </citation>
    <scope>NUCLEOTIDE SEQUENCE [LARGE SCALE GENOMIC DNA]</scope>
    <source>
        <strain evidence="3 4">J6TS1</strain>
    </source>
</reference>
<dbReference type="SUPFAM" id="SSF56281">
    <property type="entry name" value="Metallo-hydrolase/oxidoreductase"/>
    <property type="match status" value="1"/>
</dbReference>
<accession>A0ABQ4L2J3</accession>
<dbReference type="CDD" id="cd07721">
    <property type="entry name" value="yflN-like_MBL-fold"/>
    <property type="match status" value="1"/>
</dbReference>
<dbReference type="Proteomes" id="UP000680670">
    <property type="component" value="Unassembled WGS sequence"/>
</dbReference>
<evidence type="ECO:0000313" key="4">
    <source>
        <dbReference type="Proteomes" id="UP000680670"/>
    </source>
</evidence>
<evidence type="ECO:0000259" key="2">
    <source>
        <dbReference type="SMART" id="SM00849"/>
    </source>
</evidence>
<sequence>MKVVKEGFIHQLNFSPTLFPVSCYFVEEKDELTLVDTALPNSYKSIIDTAQKIGKPLTRIVLTHAHGDHIGSLDKLKEMLPDVMVYISKRDERLLRGDRSLDKNENKTPIKGGVPKPGEVKTQPDVLLQEGDRIGSLKAISTPGHTPGSMSFIDERTKAIIAGDAFQTRGGVSVSGHIQVLFPFPAMATWNKEEALKSAIKIKNQNPSLLAVGHGKMVMQPGSIIELAISKLEKTIS</sequence>
<name>A0ABQ4L2J3_SIMTE</name>
<evidence type="ECO:0000313" key="3">
    <source>
        <dbReference type="EMBL" id="GIN98081.1"/>
    </source>
</evidence>
<feature type="compositionally biased region" description="Basic and acidic residues" evidence="1">
    <location>
        <begin position="97"/>
        <end position="108"/>
    </location>
</feature>
<feature type="region of interest" description="Disordered" evidence="1">
    <location>
        <begin position="97"/>
        <end position="121"/>
    </location>
</feature>
<keyword evidence="4" id="KW-1185">Reference proteome</keyword>
<organism evidence="3 4">
    <name type="scientific">Siminovitchia terrae</name>
    <name type="common">Bacillus terrae</name>
    <dbReference type="NCBI Taxonomy" id="1914933"/>
    <lineage>
        <taxon>Bacteria</taxon>
        <taxon>Bacillati</taxon>
        <taxon>Bacillota</taxon>
        <taxon>Bacilli</taxon>
        <taxon>Bacillales</taxon>
        <taxon>Bacillaceae</taxon>
        <taxon>Siminovitchia</taxon>
    </lineage>
</organism>
<comment type="caution">
    <text evidence="3">The sequence shown here is derived from an EMBL/GenBank/DDBJ whole genome shotgun (WGS) entry which is preliminary data.</text>
</comment>
<protein>
    <submittedName>
        <fullName evidence="3">MBL fold metallo-hydrolase</fullName>
    </submittedName>
</protein>
<dbReference type="EMBL" id="BORJ01000012">
    <property type="protein sequence ID" value="GIN98081.1"/>
    <property type="molecule type" value="Genomic_DNA"/>
</dbReference>
<dbReference type="InterPro" id="IPR036866">
    <property type="entry name" value="RibonucZ/Hydroxyglut_hydro"/>
</dbReference>
<dbReference type="RefSeq" id="WP_213021213.1">
    <property type="nucleotide sequence ID" value="NZ_BORJ01000012.1"/>
</dbReference>
<feature type="domain" description="Metallo-beta-lactamase" evidence="2">
    <location>
        <begin position="20"/>
        <end position="214"/>
    </location>
</feature>
<proteinExistence type="predicted"/>
<dbReference type="InterPro" id="IPR050855">
    <property type="entry name" value="NDM-1-like"/>
</dbReference>